<name>A0A381S4Z3_9ZZZZ</name>
<gene>
    <name evidence="2" type="ORF">METZ01_LOCUS51235</name>
</gene>
<dbReference type="SUPFAM" id="SSF53756">
    <property type="entry name" value="UDP-Glycosyltransferase/glycogen phosphorylase"/>
    <property type="match status" value="1"/>
</dbReference>
<evidence type="ECO:0000259" key="1">
    <source>
        <dbReference type="Pfam" id="PF00534"/>
    </source>
</evidence>
<dbReference type="AlphaFoldDB" id="A0A381S4Z3"/>
<feature type="domain" description="Glycosyl transferase family 1" evidence="1">
    <location>
        <begin position="178"/>
        <end position="345"/>
    </location>
</feature>
<dbReference type="PANTHER" id="PTHR12526">
    <property type="entry name" value="GLYCOSYLTRANSFERASE"/>
    <property type="match status" value="1"/>
</dbReference>
<dbReference type="Pfam" id="PF00534">
    <property type="entry name" value="Glycos_transf_1"/>
    <property type="match status" value="1"/>
</dbReference>
<sequence>MILILTQCFPSRLGGIESLVSNLSVGLSKSEKIIVFADRHHMFYDAIYDNNHKDEILVRRISGLKFFRQRRKIKEIKPFIESHKVKLIIADTWKSLELGIDYFNTKNIPSICLAHGNELLSNDLKKAQRIKNTLNKSTAVVANSLYTKKLVQELVKSTIIVDYVYPGANDLRNHKEHSLKEVNGEPVILTLARLEKRKGHVHIVHCIKKLLSDFPNIQYVIAGEGPEKRALQKLVNDKNLQNNVLFVGLVNDEQKKFLFERSSLMVMPTLDESKSRSIEGFGISYLEAAFFGIPSIASNVGGTPEAVINNSTGVIINNIDELYQSMHDLLVDENKRILFGENAQRRSHENFQWNTVTKKYKSIFDEVINSS</sequence>
<evidence type="ECO:0000313" key="2">
    <source>
        <dbReference type="EMBL" id="SUZ98381.1"/>
    </source>
</evidence>
<protein>
    <recommendedName>
        <fullName evidence="1">Glycosyl transferase family 1 domain-containing protein</fullName>
    </recommendedName>
</protein>
<dbReference type="GO" id="GO:0016757">
    <property type="term" value="F:glycosyltransferase activity"/>
    <property type="evidence" value="ECO:0007669"/>
    <property type="project" value="InterPro"/>
</dbReference>
<accession>A0A381S4Z3</accession>
<dbReference type="InterPro" id="IPR001296">
    <property type="entry name" value="Glyco_trans_1"/>
</dbReference>
<dbReference type="PANTHER" id="PTHR12526:SF630">
    <property type="entry name" value="GLYCOSYLTRANSFERASE"/>
    <property type="match status" value="1"/>
</dbReference>
<dbReference type="EMBL" id="UINC01002600">
    <property type="protein sequence ID" value="SUZ98381.1"/>
    <property type="molecule type" value="Genomic_DNA"/>
</dbReference>
<dbReference type="CDD" id="cd03801">
    <property type="entry name" value="GT4_PimA-like"/>
    <property type="match status" value="1"/>
</dbReference>
<organism evidence="2">
    <name type="scientific">marine metagenome</name>
    <dbReference type="NCBI Taxonomy" id="408172"/>
    <lineage>
        <taxon>unclassified sequences</taxon>
        <taxon>metagenomes</taxon>
        <taxon>ecological metagenomes</taxon>
    </lineage>
</organism>
<dbReference type="Gene3D" id="3.40.50.2000">
    <property type="entry name" value="Glycogen Phosphorylase B"/>
    <property type="match status" value="2"/>
</dbReference>
<reference evidence="2" key="1">
    <citation type="submission" date="2018-05" db="EMBL/GenBank/DDBJ databases">
        <authorList>
            <person name="Lanie J.A."/>
            <person name="Ng W.-L."/>
            <person name="Kazmierczak K.M."/>
            <person name="Andrzejewski T.M."/>
            <person name="Davidsen T.M."/>
            <person name="Wayne K.J."/>
            <person name="Tettelin H."/>
            <person name="Glass J.I."/>
            <person name="Rusch D."/>
            <person name="Podicherti R."/>
            <person name="Tsui H.-C.T."/>
            <person name="Winkler M.E."/>
        </authorList>
    </citation>
    <scope>NUCLEOTIDE SEQUENCE</scope>
</reference>
<proteinExistence type="predicted"/>